<evidence type="ECO:0000313" key="4">
    <source>
        <dbReference type="Proteomes" id="UP000193862"/>
    </source>
</evidence>
<feature type="region of interest" description="Disordered" evidence="1">
    <location>
        <begin position="685"/>
        <end position="747"/>
    </location>
</feature>
<dbReference type="Proteomes" id="UP000193862">
    <property type="component" value="Unassembled WGS sequence"/>
</dbReference>
<keyword evidence="3" id="KW-0969">Cilium</keyword>
<dbReference type="EMBL" id="FWFS01000001">
    <property type="protein sequence ID" value="SLN13829.1"/>
    <property type="molecule type" value="Genomic_DNA"/>
</dbReference>
<sequence>MQITQALLSMTANRTAETPQGDTENGTFGALFAAVAAGGKAADSVDAAQLTFDQGTPAPLLTAKGDTVPVAMIPFGDIPAPKDVELADADLTPDMPMLLRAAVPQPVVVHDNHRRAPEVRDAQNDATQSDATQSDAKAATETDVLAGIDAGQPPLQALPVSSVSPSPAITSERVDAGQVESAAEGEAVTEPSKKIRATASLAEAFFAVPEANTAPSTAPIVPREAAYSRAAPVTVALEMRSVQVDAVKEAGATVASGPHPEPPLAKPAAIAEKPPVFDTVPETLPATEQTSTHATETRVPAGATVAAVTPAAQLASAAIPSVTTPVEARAPAEMSQQKPPKSALAHQSEAAVTSAPPVAPAAHTAMQTAPKLATPSAGPVLQDGVAPPPEIGTRSVAVEPPARVGQGPAAMPATAPAPVSAQGLQQAATIAEMPQAGARGADRPGERPQNTAPRIEGSRSERASETAAAPAQTVLAAAMPAVKPRTGGTAHPMPGAQGDASVAQAGQGPADAGESAVAGRLDAPADLARAQSASPLREAPPSETQVERPVASNTAPAPEASVQAGADSLVGEIAKPLERGNIEALANVIPSERTALGDRVSSQLIHAAQSMSDGPLEIRLDPEELGKVRMTLHAQDQEIRVVLAAERGETMELMRRHIETLTSDFKALGYKDISFTFQSSAENGAQNFTGGARDQASGGSDGAGDQPRGEQHGQNGQPGGEGRHRDADPDALARLDLTGRSGMDLRL</sequence>
<name>A0A1Y5RC26_9RHOB</name>
<feature type="compositionally biased region" description="Basic and acidic residues" evidence="1">
    <location>
        <begin position="721"/>
        <end position="733"/>
    </location>
</feature>
<dbReference type="RefSeq" id="WP_085834946.1">
    <property type="nucleotide sequence ID" value="NZ_FWFS01000001.1"/>
</dbReference>
<feature type="compositionally biased region" description="Low complexity" evidence="1">
    <location>
        <begin position="408"/>
        <end position="421"/>
    </location>
</feature>
<protein>
    <submittedName>
        <fullName evidence="3">Flagellar hook-length control protein FliK</fullName>
    </submittedName>
</protein>
<gene>
    <name evidence="3" type="ORF">AQS8620_00194</name>
</gene>
<dbReference type="CDD" id="cd17470">
    <property type="entry name" value="T3SS_Flik_C"/>
    <property type="match status" value="1"/>
</dbReference>
<feature type="compositionally biased region" description="Low complexity" evidence="1">
    <location>
        <begin position="465"/>
        <end position="482"/>
    </location>
</feature>
<evidence type="ECO:0000259" key="2">
    <source>
        <dbReference type="Pfam" id="PF02120"/>
    </source>
</evidence>
<feature type="compositionally biased region" description="Low complexity" evidence="1">
    <location>
        <begin position="690"/>
        <end position="706"/>
    </location>
</feature>
<feature type="region of interest" description="Disordered" evidence="1">
    <location>
        <begin position="327"/>
        <end position="563"/>
    </location>
</feature>
<reference evidence="3 4" key="1">
    <citation type="submission" date="2017-03" db="EMBL/GenBank/DDBJ databases">
        <authorList>
            <person name="Afonso C.L."/>
            <person name="Miller P.J."/>
            <person name="Scott M.A."/>
            <person name="Spackman E."/>
            <person name="Goraichik I."/>
            <person name="Dimitrov K.M."/>
            <person name="Suarez D.L."/>
            <person name="Swayne D.E."/>
        </authorList>
    </citation>
    <scope>NUCLEOTIDE SEQUENCE [LARGE SCALE GENOMIC DNA]</scope>
    <source>
        <strain evidence="3 4">CECT 8620</strain>
    </source>
</reference>
<proteinExistence type="predicted"/>
<dbReference type="InterPro" id="IPR021136">
    <property type="entry name" value="Flagellar_hook_control-like_C"/>
</dbReference>
<feature type="region of interest" description="Disordered" evidence="1">
    <location>
        <begin position="116"/>
        <end position="138"/>
    </location>
</feature>
<dbReference type="OrthoDB" id="7203912at2"/>
<feature type="domain" description="Flagellar hook-length control protein-like C-terminal" evidence="2">
    <location>
        <begin position="616"/>
        <end position="685"/>
    </location>
</feature>
<keyword evidence="3" id="KW-0966">Cell projection</keyword>
<evidence type="ECO:0000313" key="3">
    <source>
        <dbReference type="EMBL" id="SLN13829.1"/>
    </source>
</evidence>
<dbReference type="AlphaFoldDB" id="A0A1Y5RC26"/>
<feature type="compositionally biased region" description="Low complexity" evidence="1">
    <location>
        <begin position="350"/>
        <end position="365"/>
    </location>
</feature>
<keyword evidence="4" id="KW-1185">Reference proteome</keyword>
<dbReference type="Pfam" id="PF02120">
    <property type="entry name" value="Flg_hook"/>
    <property type="match status" value="1"/>
</dbReference>
<feature type="compositionally biased region" description="Polar residues" evidence="1">
    <location>
        <begin position="124"/>
        <end position="135"/>
    </location>
</feature>
<organism evidence="3 4">
    <name type="scientific">Aquimixticola soesokkakensis</name>
    <dbReference type="NCBI Taxonomy" id="1519096"/>
    <lineage>
        <taxon>Bacteria</taxon>
        <taxon>Pseudomonadati</taxon>
        <taxon>Pseudomonadota</taxon>
        <taxon>Alphaproteobacteria</taxon>
        <taxon>Rhodobacterales</taxon>
        <taxon>Paracoccaceae</taxon>
        <taxon>Aquimixticola</taxon>
    </lineage>
</organism>
<accession>A0A1Y5RC26</accession>
<evidence type="ECO:0000256" key="1">
    <source>
        <dbReference type="SAM" id="MobiDB-lite"/>
    </source>
</evidence>
<dbReference type="Gene3D" id="3.30.750.140">
    <property type="match status" value="1"/>
</dbReference>
<dbReference type="InterPro" id="IPR038610">
    <property type="entry name" value="FliK-like_C_sf"/>
</dbReference>
<keyword evidence="3" id="KW-0282">Flagellum</keyword>